<dbReference type="STRING" id="1465490.SAMN05444277_11178"/>
<evidence type="ECO:0000259" key="1">
    <source>
        <dbReference type="Pfam" id="PF00149"/>
    </source>
</evidence>
<dbReference type="InterPro" id="IPR026336">
    <property type="entry name" value="PdeM-like"/>
</dbReference>
<feature type="domain" description="Calcineurin-like phosphoesterase" evidence="1">
    <location>
        <begin position="27"/>
        <end position="153"/>
    </location>
</feature>
<sequence length="220" mass="25907">MKQHCFNFREQHLWLSPERAIFWEDEKTLILSDSHFGKTGHFRKAGIPMPQYVFIEDLQRLFNLLQFYKPEQLIVVGDFFHSRSNKEHLLFEKWRNDFTQLEILLVKGNHDILHRDWYAQTKINVFDADLLRINQFAFMHDCADIEKHTAHTDAYFLTGHLHPGISIKGKSRQHLSFPCFYFNDAFAILPAFSKFSGLALINKKKADHVFAIVNGELVEI</sequence>
<dbReference type="PANTHER" id="PTHR39323:SF1">
    <property type="entry name" value="BLR1149 PROTEIN"/>
    <property type="match status" value="1"/>
</dbReference>
<dbReference type="PIRSF" id="PIRSF000887">
    <property type="entry name" value="Pesterase_MJ0037"/>
    <property type="match status" value="1"/>
</dbReference>
<dbReference type="RefSeq" id="WP_090661012.1">
    <property type="nucleotide sequence ID" value="NZ_FOXQ01000011.1"/>
</dbReference>
<dbReference type="OrthoDB" id="9795838at2"/>
<evidence type="ECO:0000313" key="2">
    <source>
        <dbReference type="EMBL" id="SFQ41422.1"/>
    </source>
</evidence>
<proteinExistence type="predicted"/>
<keyword evidence="3" id="KW-1185">Reference proteome</keyword>
<dbReference type="Pfam" id="PF00149">
    <property type="entry name" value="Metallophos"/>
    <property type="match status" value="1"/>
</dbReference>
<accession>A0A1I5YB25</accession>
<dbReference type="EMBL" id="FOXQ01000011">
    <property type="protein sequence ID" value="SFQ41422.1"/>
    <property type="molecule type" value="Genomic_DNA"/>
</dbReference>
<gene>
    <name evidence="2" type="ORF">SAMN05444277_11178</name>
</gene>
<reference evidence="2 3" key="1">
    <citation type="submission" date="2016-10" db="EMBL/GenBank/DDBJ databases">
        <authorList>
            <person name="de Groot N.N."/>
        </authorList>
    </citation>
    <scope>NUCLEOTIDE SEQUENCE [LARGE SCALE GENOMIC DNA]</scope>
    <source>
        <strain evidence="2 3">DSM 28286</strain>
    </source>
</reference>
<dbReference type="InterPro" id="IPR029052">
    <property type="entry name" value="Metallo-depent_PP-like"/>
</dbReference>
<protein>
    <submittedName>
        <fullName evidence="2">Putative phosphoesterase</fullName>
    </submittedName>
</protein>
<dbReference type="Proteomes" id="UP000199031">
    <property type="component" value="Unassembled WGS sequence"/>
</dbReference>
<dbReference type="InterPro" id="IPR004843">
    <property type="entry name" value="Calcineurin-like_PHP"/>
</dbReference>
<dbReference type="Gene3D" id="3.60.21.10">
    <property type="match status" value="1"/>
</dbReference>
<dbReference type="AlphaFoldDB" id="A0A1I5YB25"/>
<name>A0A1I5YB25_9BACT</name>
<organism evidence="2 3">
    <name type="scientific">Parafilimonas terrae</name>
    <dbReference type="NCBI Taxonomy" id="1465490"/>
    <lineage>
        <taxon>Bacteria</taxon>
        <taxon>Pseudomonadati</taxon>
        <taxon>Bacteroidota</taxon>
        <taxon>Chitinophagia</taxon>
        <taxon>Chitinophagales</taxon>
        <taxon>Chitinophagaceae</taxon>
        <taxon>Parafilimonas</taxon>
    </lineage>
</organism>
<dbReference type="GO" id="GO:0016787">
    <property type="term" value="F:hydrolase activity"/>
    <property type="evidence" value="ECO:0007669"/>
    <property type="project" value="InterPro"/>
</dbReference>
<evidence type="ECO:0000313" key="3">
    <source>
        <dbReference type="Proteomes" id="UP000199031"/>
    </source>
</evidence>
<dbReference type="PANTHER" id="PTHR39323">
    <property type="entry name" value="BLR1149 PROTEIN"/>
    <property type="match status" value="1"/>
</dbReference>
<dbReference type="InterPro" id="IPR024173">
    <property type="entry name" value="Pesterase_MJ0037-like"/>
</dbReference>
<dbReference type="SUPFAM" id="SSF56300">
    <property type="entry name" value="Metallo-dependent phosphatases"/>
    <property type="match status" value="1"/>
</dbReference>
<dbReference type="NCBIfam" id="TIGR04123">
    <property type="entry name" value="P_estr_lig_assc"/>
    <property type="match status" value="1"/>
</dbReference>